<sequence length="345" mass="39846">MDLEDYIKKWNFVKNNYDFLYQPRKLTKKDLTIQIPAGGKLSDDGIRRDVQLLTHLYGFFVLRTHENDALLDNRRFKEWRNQLHLLLGKQVRQPYSNSGKIESNENSLARKVLADYGVDFKENDVLMMANPADRVKGNKYNGHQEVHQDSTFLKVVPNWVVFTVLQNAQSGGETRVASGQHLLNAIPLPYLAVLKEADAVTFFREGTDGHLSKPIINYHKEKRCITTGYRADGDVDYKCKNALTKIAMDWIWNFNKNPENYTSVLLEELRESLVLANLVAFHGREGFTNSETKIRKVLRWTFDNKTANPLDQGIYFPGNKELEKVVTSQSLEGYLQDELAWETQR</sequence>
<reference evidence="3 4" key="1">
    <citation type="submission" date="2016-10" db="EMBL/GenBank/DDBJ databases">
        <title>Comparative genomics uncovers the prolific and rare metabolic potential of the cyanobacterial genus Moorea.</title>
        <authorList>
            <person name="Leao T."/>
            <person name="Castelao G."/>
            <person name="Korobeynikov A."/>
            <person name="Monroe E.A."/>
            <person name="Podell S."/>
            <person name="Glukhov E."/>
            <person name="Allen E."/>
            <person name="Gerwick W.H."/>
            <person name="Gerwick L."/>
        </authorList>
    </citation>
    <scope>NUCLEOTIDE SEQUENCE [LARGE SCALE GENOMIC DNA]</scope>
    <source>
        <strain evidence="3 4">PNG5-198</strain>
    </source>
</reference>
<evidence type="ECO:0000259" key="2">
    <source>
        <dbReference type="Pfam" id="PF02668"/>
    </source>
</evidence>
<evidence type="ECO:0000313" key="3">
    <source>
        <dbReference type="EMBL" id="OLT59253.1"/>
    </source>
</evidence>
<dbReference type="Gene3D" id="3.60.130.10">
    <property type="entry name" value="Clavaminate synthase-like"/>
    <property type="match status" value="1"/>
</dbReference>
<organism evidence="3 4">
    <name type="scientific">Moorena bouillonii PNG</name>
    <dbReference type="NCBI Taxonomy" id="568701"/>
    <lineage>
        <taxon>Bacteria</taxon>
        <taxon>Bacillati</taxon>
        <taxon>Cyanobacteriota</taxon>
        <taxon>Cyanophyceae</taxon>
        <taxon>Coleofasciculales</taxon>
        <taxon>Coleofasciculaceae</taxon>
        <taxon>Moorena</taxon>
    </lineage>
</organism>
<keyword evidence="4" id="KW-1185">Reference proteome</keyword>
<proteinExistence type="predicted"/>
<evidence type="ECO:0000256" key="1">
    <source>
        <dbReference type="ARBA" id="ARBA00023002"/>
    </source>
</evidence>
<gene>
    <name evidence="3" type="ORF">BJP37_09570</name>
</gene>
<dbReference type="GO" id="GO:0016491">
    <property type="term" value="F:oxidoreductase activity"/>
    <property type="evidence" value="ECO:0007669"/>
    <property type="project" value="UniProtKB-KW"/>
</dbReference>
<dbReference type="InterPro" id="IPR003819">
    <property type="entry name" value="TauD/TfdA-like"/>
</dbReference>
<dbReference type="SUPFAM" id="SSF51197">
    <property type="entry name" value="Clavaminate synthase-like"/>
    <property type="match status" value="1"/>
</dbReference>
<feature type="domain" description="TauD/TfdA-like" evidence="2">
    <location>
        <begin position="32"/>
        <end position="297"/>
    </location>
</feature>
<dbReference type="AlphaFoldDB" id="A0A1U7MZX0"/>
<dbReference type="Proteomes" id="UP000186657">
    <property type="component" value="Unassembled WGS sequence"/>
</dbReference>
<dbReference type="InterPro" id="IPR042098">
    <property type="entry name" value="TauD-like_sf"/>
</dbReference>
<evidence type="ECO:0000313" key="4">
    <source>
        <dbReference type="Proteomes" id="UP000186657"/>
    </source>
</evidence>
<protein>
    <recommendedName>
        <fullName evidence="2">TauD/TfdA-like domain-containing protein</fullName>
    </recommendedName>
</protein>
<comment type="caution">
    <text evidence="3">The sequence shown here is derived from an EMBL/GenBank/DDBJ whole genome shotgun (WGS) entry which is preliminary data.</text>
</comment>
<name>A0A1U7MZX0_9CYAN</name>
<accession>A0A1U7MZX0</accession>
<dbReference type="Pfam" id="PF02668">
    <property type="entry name" value="TauD"/>
    <property type="match status" value="1"/>
</dbReference>
<keyword evidence="1" id="KW-0560">Oxidoreductase</keyword>
<dbReference type="EMBL" id="MKZS01000001">
    <property type="protein sequence ID" value="OLT59253.1"/>
    <property type="molecule type" value="Genomic_DNA"/>
</dbReference>